<dbReference type="Proteomes" id="UP000789396">
    <property type="component" value="Unassembled WGS sequence"/>
</dbReference>
<gene>
    <name evidence="2" type="ORF">RFULGI_LOCUS2154</name>
</gene>
<sequence>MVNAREWLNEKIPEDQRARVTHLHIYGYSATQHVSAVPTNKFNNITLEGELNLNSFVNLEELCIAGNSSSKQQKLTSLKIDKCNKLTTLTITYTTLGYLSLPNRANYKNINLSNIPQIMFDDNILKNQVERLINTVRNVKSTDISDLKLEAKKIEEEYLEYQLATVKDKFKHQFVVTNENLNKDNQSWLEVLVEAQQEVLQGSNAFARKLIEKIKKQLSNALTDEEIQNILGKKVEINELEIQIKNLKIQEQETSK</sequence>
<evidence type="ECO:0000256" key="1">
    <source>
        <dbReference type="SAM" id="Coils"/>
    </source>
</evidence>
<feature type="coiled-coil region" evidence="1">
    <location>
        <begin position="144"/>
        <end position="198"/>
    </location>
</feature>
<reference evidence="2" key="1">
    <citation type="submission" date="2021-06" db="EMBL/GenBank/DDBJ databases">
        <authorList>
            <person name="Kallberg Y."/>
            <person name="Tangrot J."/>
            <person name="Rosling A."/>
        </authorList>
    </citation>
    <scope>NUCLEOTIDE SEQUENCE</scope>
    <source>
        <strain evidence="2">IN212</strain>
    </source>
</reference>
<keyword evidence="1" id="KW-0175">Coiled coil</keyword>
<dbReference type="AlphaFoldDB" id="A0A9N8WN69"/>
<organism evidence="2 3">
    <name type="scientific">Racocetra fulgida</name>
    <dbReference type="NCBI Taxonomy" id="60492"/>
    <lineage>
        <taxon>Eukaryota</taxon>
        <taxon>Fungi</taxon>
        <taxon>Fungi incertae sedis</taxon>
        <taxon>Mucoromycota</taxon>
        <taxon>Glomeromycotina</taxon>
        <taxon>Glomeromycetes</taxon>
        <taxon>Diversisporales</taxon>
        <taxon>Gigasporaceae</taxon>
        <taxon>Racocetra</taxon>
    </lineage>
</organism>
<proteinExistence type="predicted"/>
<keyword evidence="3" id="KW-1185">Reference proteome</keyword>
<comment type="caution">
    <text evidence="2">The sequence shown here is derived from an EMBL/GenBank/DDBJ whole genome shotgun (WGS) entry which is preliminary data.</text>
</comment>
<protein>
    <submittedName>
        <fullName evidence="2">2420_t:CDS:1</fullName>
    </submittedName>
</protein>
<evidence type="ECO:0000313" key="2">
    <source>
        <dbReference type="EMBL" id="CAG8494830.1"/>
    </source>
</evidence>
<dbReference type="EMBL" id="CAJVPZ010001548">
    <property type="protein sequence ID" value="CAG8494830.1"/>
    <property type="molecule type" value="Genomic_DNA"/>
</dbReference>
<dbReference type="OrthoDB" id="2389120at2759"/>
<name>A0A9N8WN69_9GLOM</name>
<accession>A0A9N8WN69</accession>
<evidence type="ECO:0000313" key="3">
    <source>
        <dbReference type="Proteomes" id="UP000789396"/>
    </source>
</evidence>